<dbReference type="AlphaFoldDB" id="A0A7C2C333"/>
<evidence type="ECO:0000256" key="4">
    <source>
        <dbReference type="ARBA" id="ARBA00023163"/>
    </source>
</evidence>
<protein>
    <submittedName>
        <fullName evidence="6">MerR family transcriptional regulator</fullName>
    </submittedName>
</protein>
<dbReference type="InterPro" id="IPR003759">
    <property type="entry name" value="Cbl-bd_cap"/>
</dbReference>
<dbReference type="Gene3D" id="1.10.1240.10">
    <property type="entry name" value="Methionine synthase domain"/>
    <property type="match status" value="1"/>
</dbReference>
<feature type="domain" description="HTH merR-type" evidence="5">
    <location>
        <begin position="6"/>
        <end position="76"/>
    </location>
</feature>
<name>A0A7C2C333_9DEIN</name>
<dbReference type="PROSITE" id="PS50937">
    <property type="entry name" value="HTH_MERR_2"/>
    <property type="match status" value="1"/>
</dbReference>
<evidence type="ECO:0000256" key="3">
    <source>
        <dbReference type="ARBA" id="ARBA00023125"/>
    </source>
</evidence>
<dbReference type="GO" id="GO:0003677">
    <property type="term" value="F:DNA binding"/>
    <property type="evidence" value="ECO:0007669"/>
    <property type="project" value="UniProtKB-KW"/>
</dbReference>
<dbReference type="PANTHER" id="PTHR30204:SF69">
    <property type="entry name" value="MERR-FAMILY TRANSCRIPTIONAL REGULATOR"/>
    <property type="match status" value="1"/>
</dbReference>
<sequence length="285" mass="31244">MTRAGVYTIAEVEAMTGLSAEVLRQWERRYGFPRPERTPGGHRLYRQEEVEALRTIRRWLEEGATPQAAIRRYLAQEVHPEALEAPLYGALLAADLSGAEALFRRGVRLLGPEGALHRLLVPVLRRVGEAWHKGEVGVAEEHLATTFLRARLHELLDLVGFPPGAPILVTTPPGERHEIGAMLVAYSLRRRGLPALYLGPDTPLPDLKRLGERLQARAAVLSALLSEPLKALPAGALSRLAPRVYLGGQGASPEEAERLGARFVEGLEALAEELQSPEEGERKGT</sequence>
<dbReference type="CDD" id="cd01104">
    <property type="entry name" value="HTH_MlrA-CarA"/>
    <property type="match status" value="1"/>
</dbReference>
<dbReference type="SUPFAM" id="SSF52242">
    <property type="entry name" value="Cobalamin (vitamin B12)-binding domain"/>
    <property type="match status" value="1"/>
</dbReference>
<dbReference type="GO" id="GO:0003700">
    <property type="term" value="F:DNA-binding transcription factor activity"/>
    <property type="evidence" value="ECO:0007669"/>
    <property type="project" value="InterPro"/>
</dbReference>
<evidence type="ECO:0000313" key="6">
    <source>
        <dbReference type="EMBL" id="HEH83238.1"/>
    </source>
</evidence>
<keyword evidence="4" id="KW-0804">Transcription</keyword>
<keyword evidence="3" id="KW-0238">DNA-binding</keyword>
<dbReference type="GO" id="GO:0046872">
    <property type="term" value="F:metal ion binding"/>
    <property type="evidence" value="ECO:0007669"/>
    <property type="project" value="InterPro"/>
</dbReference>
<dbReference type="Pfam" id="PF02607">
    <property type="entry name" value="B12-binding_2"/>
    <property type="match status" value="1"/>
</dbReference>
<keyword evidence="1" id="KW-0678">Repressor</keyword>
<comment type="caution">
    <text evidence="6">The sequence shown here is derived from an EMBL/GenBank/DDBJ whole genome shotgun (WGS) entry which is preliminary data.</text>
</comment>
<dbReference type="SUPFAM" id="SSF46955">
    <property type="entry name" value="Putative DNA-binding domain"/>
    <property type="match status" value="1"/>
</dbReference>
<dbReference type="InterPro" id="IPR036724">
    <property type="entry name" value="Cobalamin-bd_sf"/>
</dbReference>
<dbReference type="PANTHER" id="PTHR30204">
    <property type="entry name" value="REDOX-CYCLING DRUG-SENSING TRANSCRIPTIONAL ACTIVATOR SOXR"/>
    <property type="match status" value="1"/>
</dbReference>
<dbReference type="SMART" id="SM00422">
    <property type="entry name" value="HTH_MERR"/>
    <property type="match status" value="1"/>
</dbReference>
<keyword evidence="2" id="KW-0805">Transcription regulation</keyword>
<dbReference type="InterPro" id="IPR036594">
    <property type="entry name" value="Meth_synthase_dom"/>
</dbReference>
<organism evidence="6">
    <name type="scientific">Thermus islandicus</name>
    <dbReference type="NCBI Taxonomy" id="540988"/>
    <lineage>
        <taxon>Bacteria</taxon>
        <taxon>Thermotogati</taxon>
        <taxon>Deinococcota</taxon>
        <taxon>Deinococci</taxon>
        <taxon>Thermales</taxon>
        <taxon>Thermaceae</taxon>
        <taxon>Thermus</taxon>
    </lineage>
</organism>
<dbReference type="InterPro" id="IPR047057">
    <property type="entry name" value="MerR_fam"/>
</dbReference>
<evidence type="ECO:0000256" key="1">
    <source>
        <dbReference type="ARBA" id="ARBA00022491"/>
    </source>
</evidence>
<proteinExistence type="predicted"/>
<dbReference type="Gene3D" id="1.10.1660.10">
    <property type="match status" value="1"/>
</dbReference>
<dbReference type="GO" id="GO:0031419">
    <property type="term" value="F:cobalamin binding"/>
    <property type="evidence" value="ECO:0007669"/>
    <property type="project" value="InterPro"/>
</dbReference>
<reference evidence="6" key="1">
    <citation type="journal article" date="2020" name="mSystems">
        <title>Genome- and Community-Level Interaction Insights into Carbon Utilization and Element Cycling Functions of Hydrothermarchaeota in Hydrothermal Sediment.</title>
        <authorList>
            <person name="Zhou Z."/>
            <person name="Liu Y."/>
            <person name="Xu W."/>
            <person name="Pan J."/>
            <person name="Luo Z.H."/>
            <person name="Li M."/>
        </authorList>
    </citation>
    <scope>NUCLEOTIDE SEQUENCE [LARGE SCALE GENOMIC DNA]</scope>
    <source>
        <strain evidence="6">SpSt-246</strain>
    </source>
</reference>
<dbReference type="Gene3D" id="3.40.50.280">
    <property type="entry name" value="Cobalamin-binding domain"/>
    <property type="match status" value="1"/>
</dbReference>
<dbReference type="InterPro" id="IPR000551">
    <property type="entry name" value="MerR-type_HTH_dom"/>
</dbReference>
<evidence type="ECO:0000259" key="5">
    <source>
        <dbReference type="PROSITE" id="PS50937"/>
    </source>
</evidence>
<dbReference type="Pfam" id="PF13411">
    <property type="entry name" value="MerR_1"/>
    <property type="match status" value="1"/>
</dbReference>
<dbReference type="InterPro" id="IPR009061">
    <property type="entry name" value="DNA-bd_dom_put_sf"/>
</dbReference>
<gene>
    <name evidence="6" type="ORF">ENP73_09860</name>
</gene>
<accession>A0A7C2C333</accession>
<dbReference type="EMBL" id="DSKL01000389">
    <property type="protein sequence ID" value="HEH83238.1"/>
    <property type="molecule type" value="Genomic_DNA"/>
</dbReference>
<evidence type="ECO:0000256" key="2">
    <source>
        <dbReference type="ARBA" id="ARBA00023015"/>
    </source>
</evidence>